<dbReference type="EMBL" id="UPXX01000029">
    <property type="protein sequence ID" value="VBB44925.1"/>
    <property type="molecule type" value="Genomic_DNA"/>
</dbReference>
<name>A0A653AAA2_UNCDX</name>
<organism evidence="1">
    <name type="scientific">Uncultured Desulfatiglans sp</name>
    <dbReference type="NCBI Taxonomy" id="1748965"/>
    <lineage>
        <taxon>Bacteria</taxon>
        <taxon>Pseudomonadati</taxon>
        <taxon>Thermodesulfobacteriota</taxon>
        <taxon>Desulfobacteria</taxon>
        <taxon>Desulfatiglandales</taxon>
        <taxon>Desulfatiglandaceae</taxon>
        <taxon>Desulfatiglans</taxon>
        <taxon>environmental samples</taxon>
    </lineage>
</organism>
<accession>A0A653AAA2</accession>
<evidence type="ECO:0000313" key="1">
    <source>
        <dbReference type="EMBL" id="VBB44925.1"/>
    </source>
</evidence>
<dbReference type="AlphaFoldDB" id="A0A653AAA2"/>
<protein>
    <submittedName>
        <fullName evidence="1">Uncharacterized protein</fullName>
    </submittedName>
</protein>
<reference evidence="1" key="1">
    <citation type="submission" date="2018-07" db="EMBL/GenBank/DDBJ databases">
        <authorList>
            <consortium name="Genoscope - CEA"/>
            <person name="William W."/>
        </authorList>
    </citation>
    <scope>NUCLEOTIDE SEQUENCE</scope>
    <source>
        <strain evidence="1">IK1</strain>
    </source>
</reference>
<gene>
    <name evidence="1" type="ORF">TRIP_B350096</name>
</gene>
<sequence length="65" mass="7950">MTEIRISSDDFETCSSCEKSYILVLVEENENWNDFGYRYCPFCGKMFDEHEEIRKKLKERRKRCL</sequence>
<proteinExistence type="predicted"/>